<organism evidence="6 7">
    <name type="scientific">Mycobacterium gallinarum</name>
    <dbReference type="NCBI Taxonomy" id="39689"/>
    <lineage>
        <taxon>Bacteria</taxon>
        <taxon>Bacillati</taxon>
        <taxon>Actinomycetota</taxon>
        <taxon>Actinomycetes</taxon>
        <taxon>Mycobacteriales</taxon>
        <taxon>Mycobacteriaceae</taxon>
        <taxon>Mycobacterium</taxon>
    </lineage>
</organism>
<feature type="domain" description="HTH tetR-type" evidence="5">
    <location>
        <begin position="29"/>
        <end position="89"/>
    </location>
</feature>
<dbReference type="KEGG" id="mgau:MGALJ_39930"/>
<dbReference type="InterPro" id="IPR036271">
    <property type="entry name" value="Tet_transcr_reg_TetR-rel_C_sf"/>
</dbReference>
<keyword evidence="2 4" id="KW-0238">DNA-binding</keyword>
<evidence type="ECO:0000256" key="3">
    <source>
        <dbReference type="ARBA" id="ARBA00023163"/>
    </source>
</evidence>
<dbReference type="PROSITE" id="PS50977">
    <property type="entry name" value="HTH_TETR_2"/>
    <property type="match status" value="1"/>
</dbReference>
<evidence type="ECO:0000313" key="7">
    <source>
        <dbReference type="Proteomes" id="UP000465785"/>
    </source>
</evidence>
<feature type="DNA-binding region" description="H-T-H motif" evidence="4">
    <location>
        <begin position="52"/>
        <end position="71"/>
    </location>
</feature>
<dbReference type="Gene3D" id="1.10.10.60">
    <property type="entry name" value="Homeodomain-like"/>
    <property type="match status" value="1"/>
</dbReference>
<dbReference type="InterPro" id="IPR009057">
    <property type="entry name" value="Homeodomain-like_sf"/>
</dbReference>
<dbReference type="PANTHER" id="PTHR47506:SF7">
    <property type="entry name" value="TRANSCRIPTIONAL REGULATORY PROTEIN"/>
    <property type="match status" value="1"/>
</dbReference>
<dbReference type="Gene3D" id="1.10.357.10">
    <property type="entry name" value="Tetracycline Repressor, domain 2"/>
    <property type="match status" value="1"/>
</dbReference>
<dbReference type="PANTHER" id="PTHR47506">
    <property type="entry name" value="TRANSCRIPTIONAL REGULATORY PROTEIN"/>
    <property type="match status" value="1"/>
</dbReference>
<evidence type="ECO:0000256" key="4">
    <source>
        <dbReference type="PROSITE-ProRule" id="PRU00335"/>
    </source>
</evidence>
<dbReference type="PRINTS" id="PR00455">
    <property type="entry name" value="HTHTETR"/>
</dbReference>
<name>A0A9W4B5K5_9MYCO</name>
<dbReference type="InterPro" id="IPR001647">
    <property type="entry name" value="HTH_TetR"/>
</dbReference>
<keyword evidence="1" id="KW-0805">Transcription regulation</keyword>
<dbReference type="Pfam" id="PF00440">
    <property type="entry name" value="TetR_N"/>
    <property type="match status" value="1"/>
</dbReference>
<dbReference type="SUPFAM" id="SSF46689">
    <property type="entry name" value="Homeodomain-like"/>
    <property type="match status" value="1"/>
</dbReference>
<accession>A0A9W4B5K5</accession>
<dbReference type="GO" id="GO:0003677">
    <property type="term" value="F:DNA binding"/>
    <property type="evidence" value="ECO:0007669"/>
    <property type="project" value="UniProtKB-UniRule"/>
</dbReference>
<dbReference type="Proteomes" id="UP000465785">
    <property type="component" value="Chromosome"/>
</dbReference>
<evidence type="ECO:0000256" key="1">
    <source>
        <dbReference type="ARBA" id="ARBA00023015"/>
    </source>
</evidence>
<evidence type="ECO:0000313" key="6">
    <source>
        <dbReference type="EMBL" id="BBY94324.1"/>
    </source>
</evidence>
<proteinExistence type="predicted"/>
<dbReference type="SUPFAM" id="SSF48498">
    <property type="entry name" value="Tetracyclin repressor-like, C-terminal domain"/>
    <property type="match status" value="1"/>
</dbReference>
<keyword evidence="3" id="KW-0804">Transcription</keyword>
<evidence type="ECO:0000259" key="5">
    <source>
        <dbReference type="PROSITE" id="PS50977"/>
    </source>
</evidence>
<protein>
    <submittedName>
        <fullName evidence="6">TetR family transcriptional regulator</fullName>
    </submittedName>
</protein>
<gene>
    <name evidence="6" type="primary">tetR</name>
    <name evidence="6" type="ORF">MGALJ_39930</name>
</gene>
<dbReference type="EMBL" id="AP022601">
    <property type="protein sequence ID" value="BBY94324.1"/>
    <property type="molecule type" value="Genomic_DNA"/>
</dbReference>
<evidence type="ECO:0000256" key="2">
    <source>
        <dbReference type="ARBA" id="ARBA00023125"/>
    </source>
</evidence>
<keyword evidence="7" id="KW-1185">Reference proteome</keyword>
<sequence>MWVSLGSEEFDCPQWEEHPLPRVSRQQKELNRGRIVSAAGQGFRARGIDGVGIDEVMKTAGMTHGGFYNHFTSKEDLAREVLHQGFTESLAHVAAVIDDHPRSSRAALHALVDTYLSTEHRDHPERGCASAALAADSGRHGITAQQEYQRGLEGYISAFTDLLQASARQTNTKLDVRRAREQAIALFSQMVGAQLIARAVAEADPELSDEVLASNSRALKRH</sequence>
<reference evidence="6 7" key="1">
    <citation type="journal article" date="2019" name="Emerg. Microbes Infect.">
        <title>Comprehensive subspecies identification of 175 nontuberculous mycobacteria species based on 7547 genomic profiles.</title>
        <authorList>
            <person name="Matsumoto Y."/>
            <person name="Kinjo T."/>
            <person name="Motooka D."/>
            <person name="Nabeya D."/>
            <person name="Jung N."/>
            <person name="Uechi K."/>
            <person name="Horii T."/>
            <person name="Iida T."/>
            <person name="Fujita J."/>
            <person name="Nakamura S."/>
        </authorList>
    </citation>
    <scope>NUCLEOTIDE SEQUENCE [LARGE SCALE GENOMIC DNA]</scope>
    <source>
        <strain evidence="6 7">JCM 6399</strain>
    </source>
</reference>
<dbReference type="AlphaFoldDB" id="A0A9W4B5K5"/>